<feature type="transmembrane region" description="Helical" evidence="7">
    <location>
        <begin position="190"/>
        <end position="214"/>
    </location>
</feature>
<sequence length="216" mass="24100">MTTHPDPDVPVIETETDEEREVSASFGMWVFLVSEGMLFGGLVLAFLAMRLRFAPTFGDASDRLSLPLGTLNTAVLLTSSLLMAEAHKAAERGEARTTRRFLAFTAVLGTVFLGIKGTEWLMEASEGLAPVLGLPFHWDGEDAPQAALFFRFYFGLTALHAVHLITGIGIILATFLILPRRDPAGRERWVRGLGLYWHFVDVVWVFLFPFLYLIQR</sequence>
<evidence type="ECO:0000256" key="3">
    <source>
        <dbReference type="ARBA" id="ARBA00022692"/>
    </source>
</evidence>
<dbReference type="RefSeq" id="WP_051521025.1">
    <property type="nucleotide sequence ID" value="NZ_KK088555.1"/>
</dbReference>
<feature type="transmembrane region" description="Helical" evidence="7">
    <location>
        <begin position="26"/>
        <end position="47"/>
    </location>
</feature>
<dbReference type="InterPro" id="IPR013833">
    <property type="entry name" value="Cyt_c_oxidase_su3_a-hlx"/>
</dbReference>
<name>A0A017HHF1_9RHOB</name>
<dbReference type="GO" id="GO:0016491">
    <property type="term" value="F:oxidoreductase activity"/>
    <property type="evidence" value="ECO:0007669"/>
    <property type="project" value="UniProtKB-KW"/>
</dbReference>
<evidence type="ECO:0000256" key="7">
    <source>
        <dbReference type="SAM" id="Phobius"/>
    </source>
</evidence>
<evidence type="ECO:0000256" key="2">
    <source>
        <dbReference type="ARBA" id="ARBA00010581"/>
    </source>
</evidence>
<dbReference type="GO" id="GO:0005886">
    <property type="term" value="C:plasma membrane"/>
    <property type="evidence" value="ECO:0007669"/>
    <property type="project" value="UniProtKB-SubCell"/>
</dbReference>
<dbReference type="InterPro" id="IPR000298">
    <property type="entry name" value="Cyt_c_oxidase-like_su3"/>
</dbReference>
<dbReference type="InterPro" id="IPR024791">
    <property type="entry name" value="Cyt_c/ubiquinol_Oxase_su3"/>
</dbReference>
<evidence type="ECO:0000256" key="6">
    <source>
        <dbReference type="RuleBase" id="RU003376"/>
    </source>
</evidence>
<keyword evidence="4 7" id="KW-1133">Transmembrane helix</keyword>
<keyword evidence="9" id="KW-0560">Oxidoreductase</keyword>
<dbReference type="GO" id="GO:0004129">
    <property type="term" value="F:cytochrome-c oxidase activity"/>
    <property type="evidence" value="ECO:0007669"/>
    <property type="project" value="InterPro"/>
</dbReference>
<dbReference type="PROSITE" id="PS50253">
    <property type="entry name" value="COX3"/>
    <property type="match status" value="1"/>
</dbReference>
<dbReference type="STRING" id="442562.Rumeso_04529"/>
<feature type="domain" description="Heme-copper oxidase subunit III family profile" evidence="8">
    <location>
        <begin position="26"/>
        <end position="216"/>
    </location>
</feature>
<accession>A0A017HHF1</accession>
<dbReference type="GO" id="GO:0019646">
    <property type="term" value="P:aerobic electron transport chain"/>
    <property type="evidence" value="ECO:0007669"/>
    <property type="project" value="InterPro"/>
</dbReference>
<dbReference type="AlphaFoldDB" id="A0A017HHF1"/>
<dbReference type="PANTHER" id="PTHR11403:SF6">
    <property type="entry name" value="NITRIC OXIDE REDUCTASE SUBUNIT E"/>
    <property type="match status" value="1"/>
</dbReference>
<gene>
    <name evidence="9" type="ORF">Rumeso_04529</name>
</gene>
<feature type="transmembrane region" description="Helical" evidence="7">
    <location>
        <begin position="101"/>
        <end position="122"/>
    </location>
</feature>
<comment type="similarity">
    <text evidence="2 6">Belongs to the cytochrome c oxidase subunit 3 family.</text>
</comment>
<evidence type="ECO:0000256" key="5">
    <source>
        <dbReference type="ARBA" id="ARBA00023136"/>
    </source>
</evidence>
<comment type="subcellular location">
    <subcellularLocation>
        <location evidence="6">Cell membrane</location>
        <topology evidence="6">Multi-pass membrane protein</topology>
    </subcellularLocation>
    <subcellularLocation>
        <location evidence="1">Membrane</location>
        <topology evidence="1">Multi-pass membrane protein</topology>
    </subcellularLocation>
</comment>
<evidence type="ECO:0000313" key="9">
    <source>
        <dbReference type="EMBL" id="EYD73932.1"/>
    </source>
</evidence>
<protein>
    <submittedName>
        <fullName evidence="9">Cytochrome c oxidase polypeptide III</fullName>
        <ecNumber evidence="9">1.9.3.1</ecNumber>
    </submittedName>
</protein>
<keyword evidence="10" id="KW-1185">Reference proteome</keyword>
<evidence type="ECO:0000256" key="1">
    <source>
        <dbReference type="ARBA" id="ARBA00004141"/>
    </source>
</evidence>
<organism evidence="9 10">
    <name type="scientific">Rubellimicrobium mesophilum DSM 19309</name>
    <dbReference type="NCBI Taxonomy" id="442562"/>
    <lineage>
        <taxon>Bacteria</taxon>
        <taxon>Pseudomonadati</taxon>
        <taxon>Pseudomonadota</taxon>
        <taxon>Alphaproteobacteria</taxon>
        <taxon>Rhodobacterales</taxon>
        <taxon>Roseobacteraceae</taxon>
        <taxon>Rubellimicrobium</taxon>
    </lineage>
</organism>
<dbReference type="Gene3D" id="1.20.120.80">
    <property type="entry name" value="Cytochrome c oxidase, subunit III, four-helix bundle"/>
    <property type="match status" value="1"/>
</dbReference>
<dbReference type="HOGENOM" id="CLU_044071_1_0_5"/>
<dbReference type="InterPro" id="IPR035973">
    <property type="entry name" value="Cyt_c_oxidase_su3-like_sf"/>
</dbReference>
<dbReference type="PATRIC" id="fig|442562.3.peg.4458"/>
<dbReference type="EMBL" id="AOSK01000127">
    <property type="protein sequence ID" value="EYD73932.1"/>
    <property type="molecule type" value="Genomic_DNA"/>
</dbReference>
<evidence type="ECO:0000256" key="4">
    <source>
        <dbReference type="ARBA" id="ARBA00022989"/>
    </source>
</evidence>
<reference evidence="9 10" key="1">
    <citation type="submission" date="2013-02" db="EMBL/GenBank/DDBJ databases">
        <authorList>
            <person name="Fiebig A."/>
            <person name="Goeker M."/>
            <person name="Klenk H.-P.P."/>
        </authorList>
    </citation>
    <scope>NUCLEOTIDE SEQUENCE [LARGE SCALE GENOMIC DNA]</scope>
    <source>
        <strain evidence="9 10">DSM 19309</strain>
    </source>
</reference>
<dbReference type="Pfam" id="PF00510">
    <property type="entry name" value="COX3"/>
    <property type="match status" value="1"/>
</dbReference>
<dbReference type="EC" id="1.9.3.1" evidence="9"/>
<keyword evidence="5 7" id="KW-0472">Membrane</keyword>
<evidence type="ECO:0000259" key="8">
    <source>
        <dbReference type="PROSITE" id="PS50253"/>
    </source>
</evidence>
<evidence type="ECO:0000313" key="10">
    <source>
        <dbReference type="Proteomes" id="UP000019666"/>
    </source>
</evidence>
<proteinExistence type="inferred from homology"/>
<feature type="transmembrane region" description="Helical" evidence="7">
    <location>
        <begin position="152"/>
        <end position="178"/>
    </location>
</feature>
<dbReference type="Proteomes" id="UP000019666">
    <property type="component" value="Unassembled WGS sequence"/>
</dbReference>
<keyword evidence="3 6" id="KW-0812">Transmembrane</keyword>
<dbReference type="PANTHER" id="PTHR11403">
    <property type="entry name" value="CYTOCHROME C OXIDASE SUBUNIT III"/>
    <property type="match status" value="1"/>
</dbReference>
<dbReference type="SUPFAM" id="SSF81452">
    <property type="entry name" value="Cytochrome c oxidase subunit III-like"/>
    <property type="match status" value="1"/>
</dbReference>
<comment type="caution">
    <text evidence="9">The sequence shown here is derived from an EMBL/GenBank/DDBJ whole genome shotgun (WGS) entry which is preliminary data.</text>
</comment>